<evidence type="ECO:0000313" key="1">
    <source>
        <dbReference type="EMBL" id="KAI4468251.1"/>
    </source>
</evidence>
<name>A0ACB9TN87_HOLOL</name>
<gene>
    <name evidence="1" type="ORF">MML48_2g00004007</name>
</gene>
<keyword evidence="2" id="KW-1185">Reference proteome</keyword>
<reference evidence="1" key="1">
    <citation type="submission" date="2022-04" db="EMBL/GenBank/DDBJ databases">
        <title>Chromosome-scale genome assembly of Holotrichia oblita Faldermann.</title>
        <authorList>
            <person name="Rongchong L."/>
        </authorList>
    </citation>
    <scope>NUCLEOTIDE SEQUENCE</scope>
    <source>
        <strain evidence="1">81SQS9</strain>
    </source>
</reference>
<protein>
    <submittedName>
        <fullName evidence="1">Homeobox-like domain superfamily</fullName>
    </submittedName>
</protein>
<organism evidence="1 2">
    <name type="scientific">Holotrichia oblita</name>
    <name type="common">Chafer beetle</name>
    <dbReference type="NCBI Taxonomy" id="644536"/>
    <lineage>
        <taxon>Eukaryota</taxon>
        <taxon>Metazoa</taxon>
        <taxon>Ecdysozoa</taxon>
        <taxon>Arthropoda</taxon>
        <taxon>Hexapoda</taxon>
        <taxon>Insecta</taxon>
        <taxon>Pterygota</taxon>
        <taxon>Neoptera</taxon>
        <taxon>Endopterygota</taxon>
        <taxon>Coleoptera</taxon>
        <taxon>Polyphaga</taxon>
        <taxon>Scarabaeiformia</taxon>
        <taxon>Scarabaeidae</taxon>
        <taxon>Melolonthinae</taxon>
        <taxon>Holotrichia</taxon>
    </lineage>
</organism>
<accession>A0ACB9TN87</accession>
<sequence length="97" mass="11128">MPLTVVDASQIVALLEDGRSQRYVSQHLGIPHTTVQDAWNRFLETDTFVRRVGSERRRATTTVDDRFIVLNTLRDRRSTAVQLQHRLLAVVFLPVSL</sequence>
<dbReference type="EMBL" id="CM043016">
    <property type="protein sequence ID" value="KAI4468251.1"/>
    <property type="molecule type" value="Genomic_DNA"/>
</dbReference>
<evidence type="ECO:0000313" key="2">
    <source>
        <dbReference type="Proteomes" id="UP001056778"/>
    </source>
</evidence>
<dbReference type="Proteomes" id="UP001056778">
    <property type="component" value="Chromosome 2"/>
</dbReference>
<comment type="caution">
    <text evidence="1">The sequence shown here is derived from an EMBL/GenBank/DDBJ whole genome shotgun (WGS) entry which is preliminary data.</text>
</comment>
<proteinExistence type="predicted"/>